<dbReference type="EMBL" id="GL451555">
    <property type="protein sequence ID" value="EFN79038.1"/>
    <property type="molecule type" value="Genomic_DNA"/>
</dbReference>
<evidence type="ECO:0000256" key="2">
    <source>
        <dbReference type="ARBA" id="ARBA00008887"/>
    </source>
</evidence>
<evidence type="ECO:0000256" key="13">
    <source>
        <dbReference type="ARBA" id="ARBA00023273"/>
    </source>
</evidence>
<dbReference type="OMA" id="RQMDNPC"/>
<dbReference type="GO" id="GO:0005930">
    <property type="term" value="C:axoneme"/>
    <property type="evidence" value="ECO:0007669"/>
    <property type="project" value="UniProtKB-SubCell"/>
</dbReference>
<keyword evidence="8" id="KW-0243">Dynein</keyword>
<feature type="domain" description="Dynein heavy chain ATP-binding dynein motor region" evidence="17">
    <location>
        <begin position="119"/>
        <end position="338"/>
    </location>
</feature>
<evidence type="ECO:0000256" key="10">
    <source>
        <dbReference type="ARBA" id="ARBA00023069"/>
    </source>
</evidence>
<protein>
    <submittedName>
        <fullName evidence="19">Dynein heavy chain 10, axonemal</fullName>
    </submittedName>
</protein>
<dbReference type="FunFam" id="3.40.50.300:FF:000153">
    <property type="entry name" value="Dynein axonemal heavy chain 1"/>
    <property type="match status" value="1"/>
</dbReference>
<dbReference type="InterPro" id="IPR027417">
    <property type="entry name" value="P-loop_NTPase"/>
</dbReference>
<dbReference type="OrthoDB" id="64868at2759"/>
<dbReference type="Gene3D" id="3.40.50.300">
    <property type="entry name" value="P-loop containing nucleotide triphosphate hydrolases"/>
    <property type="match status" value="2"/>
</dbReference>
<evidence type="ECO:0000256" key="6">
    <source>
        <dbReference type="ARBA" id="ARBA00022741"/>
    </source>
</evidence>
<evidence type="ECO:0000256" key="3">
    <source>
        <dbReference type="ARBA" id="ARBA00022490"/>
    </source>
</evidence>
<evidence type="ECO:0000256" key="11">
    <source>
        <dbReference type="ARBA" id="ARBA00023175"/>
    </source>
</evidence>
<keyword evidence="5" id="KW-0677">Repeat</keyword>
<feature type="domain" description="Dynein heavy chain region D6 P-loop" evidence="15">
    <location>
        <begin position="585"/>
        <end position="696"/>
    </location>
</feature>
<keyword evidence="3" id="KW-0963">Cytoplasm</keyword>
<accession>E2BZ36</accession>
<dbReference type="GO" id="GO:0051959">
    <property type="term" value="F:dynein light intermediate chain binding"/>
    <property type="evidence" value="ECO:0007669"/>
    <property type="project" value="InterPro"/>
</dbReference>
<evidence type="ECO:0000259" key="15">
    <source>
        <dbReference type="Pfam" id="PF03028"/>
    </source>
</evidence>
<evidence type="ECO:0000259" key="17">
    <source>
        <dbReference type="Pfam" id="PF12781"/>
    </source>
</evidence>
<dbReference type="Pfam" id="PF12777">
    <property type="entry name" value="MT"/>
    <property type="match status" value="1"/>
</dbReference>
<dbReference type="Gene3D" id="1.20.920.20">
    <property type="match status" value="1"/>
</dbReference>
<dbReference type="GO" id="GO:0005524">
    <property type="term" value="F:ATP binding"/>
    <property type="evidence" value="ECO:0007669"/>
    <property type="project" value="UniProtKB-KW"/>
</dbReference>
<evidence type="ECO:0000313" key="19">
    <source>
        <dbReference type="EMBL" id="EFN79038.1"/>
    </source>
</evidence>
<dbReference type="InterPro" id="IPR041658">
    <property type="entry name" value="AAA_lid_11"/>
</dbReference>
<gene>
    <name evidence="19" type="ORF">EAI_12953</name>
</gene>
<dbReference type="InterPro" id="IPR004273">
    <property type="entry name" value="Dynein_heavy_D6_P-loop"/>
</dbReference>
<dbReference type="PANTHER" id="PTHR22878:SF63">
    <property type="entry name" value="DYNEIN AXONEMAL HEAVY CHAIN 10"/>
    <property type="match status" value="1"/>
</dbReference>
<dbReference type="Pfam" id="PF03028">
    <property type="entry name" value="Dynein_heavy"/>
    <property type="match status" value="1"/>
</dbReference>
<sequence length="836" mass="96425">MINELNVKYEVAMTERQDLQDETDLLQRRLLAADKLISGLSSENERWQKDLEVLRNDLEKITGNCLLSASFLAYSGPFSYEFRNEMHSDWESSILEKELPLSKPYKLEEHLSNDVEISTWNSEGLPPDELSVQNGILTIKASRFPLCIDPQQQALNWIKKKEQKKNLKILSFTDTDFLKQVELAIKYGLPVLFQDVEEVDPILDNVLSKNIQTAAGRMFVILGDKEVDYDPRFRIYLMTKISNPLFVPAVYAKALVVNYTVTTAGLENQLLSVVVRFERPDIEEQRETLIIETSENKNLLQNLEDSLLREIASDQGNMLDNIDLIETLENIKSSANEVMSKLFLAEVTAADINKLREGYRLVAERGAIMFSVLADMATVNSMYQYSLISYIEVFVHSLRRSLPDPVLVKRLKNIIPMLTKNIYDYGCTGIFERHKLLFSLQICIKIEQSVGNVRQQQLDFFIKGSMALEKSVKSNPTMWLPQTGWEDVLKLASDFPDKFEALPEELRDCAEDWKQWYDSDAPESEEFPCEYAERLTPFEKLMLLRCFRVDRVYRGIINYITQIMGEQYITPPQVNLDMIFEESTPTMPVVFILSPGSDPTSDLMKLADQYGCGGGRFKYLSLGQSQEKIAIDLLKSATVRGQWLMFQNCHLLLPFMRKLEKILNDMEAHPDFRLWLTTEPIPNFPIDILQQSLKVVMEPPSGLKLNLQNMYFNMRPQLLESCSHPLYKHLIYVLAFYHAVIQERRKYDKIGWNIKYDFNESDFNVCTAILDIYLTKALAIKDSRIPWSSFKYLIGEVRSDLIYRVSKKSQTGKIFRKPSILEKNVSNKSCIVLTGT</sequence>
<evidence type="ECO:0000256" key="14">
    <source>
        <dbReference type="SAM" id="Coils"/>
    </source>
</evidence>
<dbReference type="GO" id="GO:0007018">
    <property type="term" value="P:microtubule-based movement"/>
    <property type="evidence" value="ECO:0007669"/>
    <property type="project" value="InterPro"/>
</dbReference>
<dbReference type="FunFam" id="3.40.50.300:FF:000049">
    <property type="entry name" value="Dynein, axonemal, heavy chain 5"/>
    <property type="match status" value="1"/>
</dbReference>
<keyword evidence="10" id="KW-0969">Cilium</keyword>
<comment type="similarity">
    <text evidence="2">Belongs to the dynein heavy chain family.</text>
</comment>
<feature type="domain" description="Dynein heavy chain coiled coil stalk" evidence="16">
    <location>
        <begin position="3"/>
        <end position="87"/>
    </location>
</feature>
<evidence type="ECO:0000256" key="9">
    <source>
        <dbReference type="ARBA" id="ARBA00023054"/>
    </source>
</evidence>
<dbReference type="InterPro" id="IPR035706">
    <property type="entry name" value="AAA_9"/>
</dbReference>
<dbReference type="Gene3D" id="6.10.140.1060">
    <property type="match status" value="1"/>
</dbReference>
<dbReference type="Pfam" id="PF12781">
    <property type="entry name" value="AAA_9"/>
    <property type="match status" value="1"/>
</dbReference>
<dbReference type="InParanoid" id="E2BZ36"/>
<dbReference type="GO" id="GO:0045505">
    <property type="term" value="F:dynein intermediate chain binding"/>
    <property type="evidence" value="ECO:0007669"/>
    <property type="project" value="InterPro"/>
</dbReference>
<dbReference type="GO" id="GO:0008569">
    <property type="term" value="F:minus-end-directed microtubule motor activity"/>
    <property type="evidence" value="ECO:0007669"/>
    <property type="project" value="InterPro"/>
</dbReference>
<dbReference type="PANTHER" id="PTHR22878">
    <property type="entry name" value="DYNEIN HEAVY CHAIN 6, AXONEMAL-LIKE-RELATED"/>
    <property type="match status" value="1"/>
</dbReference>
<reference evidence="19 20" key="1">
    <citation type="journal article" date="2010" name="Science">
        <title>Genomic comparison of the ants Camponotus floridanus and Harpegnathos saltator.</title>
        <authorList>
            <person name="Bonasio R."/>
            <person name="Zhang G."/>
            <person name="Ye C."/>
            <person name="Mutti N.S."/>
            <person name="Fang X."/>
            <person name="Qin N."/>
            <person name="Donahue G."/>
            <person name="Yang P."/>
            <person name="Li Q."/>
            <person name="Li C."/>
            <person name="Zhang P."/>
            <person name="Huang Z."/>
            <person name="Berger S.L."/>
            <person name="Reinberg D."/>
            <person name="Wang J."/>
            <person name="Liebig J."/>
        </authorList>
    </citation>
    <scope>NUCLEOTIDE SEQUENCE [LARGE SCALE GENOMIC DNA]</scope>
    <source>
        <strain evidence="19 20">R22 G/1</strain>
    </source>
</reference>
<dbReference type="Gene3D" id="1.10.8.720">
    <property type="entry name" value="Region D6 of dynein motor"/>
    <property type="match status" value="1"/>
</dbReference>
<dbReference type="FunFam" id="1.10.8.1220:FF:000001">
    <property type="entry name" value="Dynein axonemal heavy chain 5"/>
    <property type="match status" value="1"/>
</dbReference>
<keyword evidence="13" id="KW-0966">Cell projection</keyword>
<dbReference type="AlphaFoldDB" id="E2BZ36"/>
<dbReference type="InterPro" id="IPR026983">
    <property type="entry name" value="DHC"/>
</dbReference>
<evidence type="ECO:0000256" key="8">
    <source>
        <dbReference type="ARBA" id="ARBA00023017"/>
    </source>
</evidence>
<evidence type="ECO:0000313" key="20">
    <source>
        <dbReference type="Proteomes" id="UP000008237"/>
    </source>
</evidence>
<comment type="subcellular location">
    <subcellularLocation>
        <location evidence="1">Cytoplasm</location>
        <location evidence="1">Cytoskeleton</location>
        <location evidence="1">Cilium axoneme</location>
    </subcellularLocation>
</comment>
<keyword evidence="12" id="KW-0206">Cytoskeleton</keyword>
<keyword evidence="4" id="KW-0493">Microtubule</keyword>
<evidence type="ECO:0000259" key="18">
    <source>
        <dbReference type="Pfam" id="PF18198"/>
    </source>
</evidence>
<feature type="domain" description="Dynein heavy chain AAA lid" evidence="18">
    <location>
        <begin position="727"/>
        <end position="797"/>
    </location>
</feature>
<dbReference type="Pfam" id="PF18198">
    <property type="entry name" value="AAA_lid_11"/>
    <property type="match status" value="1"/>
</dbReference>
<name>E2BZ36_HARSA</name>
<dbReference type="InterPro" id="IPR042219">
    <property type="entry name" value="AAA_lid_11_sf"/>
</dbReference>
<dbReference type="Gene3D" id="1.10.8.1220">
    <property type="match status" value="1"/>
</dbReference>
<dbReference type="STRING" id="610380.E2BZ36"/>
<feature type="coiled-coil region" evidence="14">
    <location>
        <begin position="2"/>
        <end position="64"/>
    </location>
</feature>
<organism evidence="20">
    <name type="scientific">Harpegnathos saltator</name>
    <name type="common">Jerdon's jumping ant</name>
    <dbReference type="NCBI Taxonomy" id="610380"/>
    <lineage>
        <taxon>Eukaryota</taxon>
        <taxon>Metazoa</taxon>
        <taxon>Ecdysozoa</taxon>
        <taxon>Arthropoda</taxon>
        <taxon>Hexapoda</taxon>
        <taxon>Insecta</taxon>
        <taxon>Pterygota</taxon>
        <taxon>Neoptera</taxon>
        <taxon>Endopterygota</taxon>
        <taxon>Hymenoptera</taxon>
        <taxon>Apocrita</taxon>
        <taxon>Aculeata</taxon>
        <taxon>Formicoidea</taxon>
        <taxon>Formicidae</taxon>
        <taxon>Ponerinae</taxon>
        <taxon>Ponerini</taxon>
        <taxon>Harpegnathos</taxon>
    </lineage>
</organism>
<keyword evidence="20" id="KW-1185">Reference proteome</keyword>
<keyword evidence="7" id="KW-0067">ATP-binding</keyword>
<dbReference type="GO" id="GO:0030286">
    <property type="term" value="C:dynein complex"/>
    <property type="evidence" value="ECO:0007669"/>
    <property type="project" value="UniProtKB-KW"/>
</dbReference>
<evidence type="ECO:0000256" key="5">
    <source>
        <dbReference type="ARBA" id="ARBA00022737"/>
    </source>
</evidence>
<dbReference type="GO" id="GO:0031514">
    <property type="term" value="C:motile cilium"/>
    <property type="evidence" value="ECO:0007669"/>
    <property type="project" value="UniProtKB-ARBA"/>
</dbReference>
<evidence type="ECO:0000256" key="4">
    <source>
        <dbReference type="ARBA" id="ARBA00022701"/>
    </source>
</evidence>
<dbReference type="InterPro" id="IPR024743">
    <property type="entry name" value="Dynein_HC_stalk"/>
</dbReference>
<evidence type="ECO:0000256" key="7">
    <source>
        <dbReference type="ARBA" id="ARBA00022840"/>
    </source>
</evidence>
<dbReference type="GO" id="GO:0005874">
    <property type="term" value="C:microtubule"/>
    <property type="evidence" value="ECO:0007669"/>
    <property type="project" value="UniProtKB-KW"/>
</dbReference>
<evidence type="ECO:0000259" key="16">
    <source>
        <dbReference type="Pfam" id="PF12777"/>
    </source>
</evidence>
<keyword evidence="6" id="KW-0547">Nucleotide-binding</keyword>
<keyword evidence="11" id="KW-0505">Motor protein</keyword>
<dbReference type="Proteomes" id="UP000008237">
    <property type="component" value="Unassembled WGS sequence"/>
</dbReference>
<keyword evidence="9 14" id="KW-0175">Coiled coil</keyword>
<evidence type="ECO:0000256" key="12">
    <source>
        <dbReference type="ARBA" id="ARBA00023212"/>
    </source>
</evidence>
<proteinExistence type="inferred from homology"/>
<evidence type="ECO:0000256" key="1">
    <source>
        <dbReference type="ARBA" id="ARBA00004430"/>
    </source>
</evidence>